<dbReference type="GO" id="GO:0000921">
    <property type="term" value="P:septin ring assembly"/>
    <property type="evidence" value="ECO:0007669"/>
    <property type="project" value="TreeGrafter"/>
</dbReference>
<dbReference type="GO" id="GO:0000917">
    <property type="term" value="P:division septum assembly"/>
    <property type="evidence" value="ECO:0007669"/>
    <property type="project" value="UniProtKB-KW"/>
</dbReference>
<organism evidence="10 11">
    <name type="scientific">Gemmatirosa kalamazoonensis</name>
    <dbReference type="NCBI Taxonomy" id="861299"/>
    <lineage>
        <taxon>Bacteria</taxon>
        <taxon>Pseudomonadati</taxon>
        <taxon>Gemmatimonadota</taxon>
        <taxon>Gemmatimonadia</taxon>
        <taxon>Gemmatimonadales</taxon>
        <taxon>Gemmatimonadaceae</taxon>
        <taxon>Gemmatirosa</taxon>
    </lineage>
</organism>
<sequence length="110" mass="11899">MSADGEAGAAGGERRNSVRVSILGDDYMIRTEASAAHTREVAAHVDGIIRRVLATGSVVETHKAAILAALQITDELFRARADAERMTQSMQELSAEVKRWLPPVKRTDAV</sequence>
<dbReference type="GO" id="GO:0032153">
    <property type="term" value="C:cell division site"/>
    <property type="evidence" value="ECO:0007669"/>
    <property type="project" value="TreeGrafter"/>
</dbReference>
<dbReference type="OrthoDB" id="9797575at2"/>
<dbReference type="AlphaFoldDB" id="W0RIP6"/>
<proteinExistence type="predicted"/>
<reference evidence="10 11" key="1">
    <citation type="journal article" date="2014" name="Genome Announc.">
        <title>Genome Sequence and Methylome of Soil Bacterium Gemmatirosa kalamazoonensis KBS708T, a Member of the Rarely Cultivated Gemmatimonadetes Phylum.</title>
        <authorList>
            <person name="Debruyn J.M."/>
            <person name="Radosevich M."/>
            <person name="Wommack K.E."/>
            <person name="Polson S.W."/>
            <person name="Hauser L.J."/>
            <person name="Fawaz M.N."/>
            <person name="Korlach J."/>
            <person name="Tsai Y.C."/>
        </authorList>
    </citation>
    <scope>NUCLEOTIDE SEQUENCE [LARGE SCALE GENOMIC DNA]</scope>
    <source>
        <strain evidence="10 11">KBS708</strain>
    </source>
</reference>
<dbReference type="Gene3D" id="6.10.250.790">
    <property type="match status" value="1"/>
</dbReference>
<comment type="function">
    <text evidence="7">Activator of cell division through the inhibition of FtsZ GTPase activity, therefore promoting FtsZ assembly into bundles of protofilaments necessary for the formation of the division Z ring. It is recruited early at mid-cell but it is not essential for cell division.</text>
</comment>
<dbReference type="Pfam" id="PF05164">
    <property type="entry name" value="ZapA"/>
    <property type="match status" value="1"/>
</dbReference>
<dbReference type="InterPro" id="IPR036192">
    <property type="entry name" value="Cell_div_ZapA-like_sf"/>
</dbReference>
<evidence type="ECO:0000256" key="1">
    <source>
        <dbReference type="ARBA" id="ARBA00004496"/>
    </source>
</evidence>
<evidence type="ECO:0000256" key="7">
    <source>
        <dbReference type="ARBA" id="ARBA00024910"/>
    </source>
</evidence>
<dbReference type="eggNOG" id="COG3027">
    <property type="taxonomic scope" value="Bacteria"/>
</dbReference>
<evidence type="ECO:0000313" key="11">
    <source>
        <dbReference type="Proteomes" id="UP000019151"/>
    </source>
</evidence>
<name>W0RIP6_9BACT</name>
<dbReference type="RefSeq" id="WP_025412440.1">
    <property type="nucleotide sequence ID" value="NZ_CP007128.1"/>
</dbReference>
<evidence type="ECO:0000256" key="6">
    <source>
        <dbReference type="ARBA" id="ARBA00023306"/>
    </source>
</evidence>
<dbReference type="Proteomes" id="UP000019151">
    <property type="component" value="Chromosome"/>
</dbReference>
<keyword evidence="5" id="KW-0717">Septation</keyword>
<evidence type="ECO:0000256" key="8">
    <source>
        <dbReference type="ARBA" id="ARBA00026068"/>
    </source>
</evidence>
<dbReference type="STRING" id="861299.J421_3442"/>
<comment type="subcellular location">
    <subcellularLocation>
        <location evidence="1">Cytoplasm</location>
    </subcellularLocation>
</comment>
<keyword evidence="6" id="KW-0131">Cell cycle</keyword>
<dbReference type="EMBL" id="CP007128">
    <property type="protein sequence ID" value="AHG90979.1"/>
    <property type="molecule type" value="Genomic_DNA"/>
</dbReference>
<keyword evidence="4" id="KW-0132">Cell division</keyword>
<evidence type="ECO:0000256" key="4">
    <source>
        <dbReference type="ARBA" id="ARBA00022618"/>
    </source>
</evidence>
<keyword evidence="3" id="KW-0963">Cytoplasm</keyword>
<accession>W0RIP6</accession>
<dbReference type="HOGENOM" id="CLU_2273320_0_0_0"/>
<dbReference type="InterPro" id="IPR007838">
    <property type="entry name" value="Cell_div_ZapA-like"/>
</dbReference>
<evidence type="ECO:0000256" key="3">
    <source>
        <dbReference type="ARBA" id="ARBA00022490"/>
    </source>
</evidence>
<evidence type="ECO:0000256" key="9">
    <source>
        <dbReference type="ARBA" id="ARBA00033158"/>
    </source>
</evidence>
<dbReference type="GO" id="GO:0005829">
    <property type="term" value="C:cytosol"/>
    <property type="evidence" value="ECO:0007669"/>
    <property type="project" value="TreeGrafter"/>
</dbReference>
<dbReference type="SUPFAM" id="SSF102829">
    <property type="entry name" value="Cell division protein ZapA-like"/>
    <property type="match status" value="1"/>
</dbReference>
<evidence type="ECO:0000256" key="5">
    <source>
        <dbReference type="ARBA" id="ARBA00023210"/>
    </source>
</evidence>
<evidence type="ECO:0000256" key="2">
    <source>
        <dbReference type="ARBA" id="ARBA00015195"/>
    </source>
</evidence>
<dbReference type="InParanoid" id="W0RIP6"/>
<dbReference type="InterPro" id="IPR053712">
    <property type="entry name" value="Bac_CellDiv_Activator"/>
</dbReference>
<dbReference type="PANTHER" id="PTHR34981:SF1">
    <property type="entry name" value="CELL DIVISION PROTEIN ZAPA"/>
    <property type="match status" value="1"/>
</dbReference>
<gene>
    <name evidence="10" type="ORF">J421_3442</name>
</gene>
<keyword evidence="11" id="KW-1185">Reference proteome</keyword>
<dbReference type="KEGG" id="gba:J421_3442"/>
<dbReference type="GO" id="GO:0043093">
    <property type="term" value="P:FtsZ-dependent cytokinesis"/>
    <property type="evidence" value="ECO:0007669"/>
    <property type="project" value="TreeGrafter"/>
</dbReference>
<protein>
    <recommendedName>
        <fullName evidence="2">Cell division protein ZapA</fullName>
    </recommendedName>
    <alternativeName>
        <fullName evidence="9">Z ring-associated protein ZapA</fullName>
    </alternativeName>
</protein>
<dbReference type="PANTHER" id="PTHR34981">
    <property type="entry name" value="CELL DIVISION PROTEIN ZAPA"/>
    <property type="match status" value="1"/>
</dbReference>
<comment type="subunit">
    <text evidence="8">Homodimer. Interacts with FtsZ.</text>
</comment>
<evidence type="ECO:0000313" key="10">
    <source>
        <dbReference type="EMBL" id="AHG90979.1"/>
    </source>
</evidence>
<dbReference type="GO" id="GO:0030428">
    <property type="term" value="C:cell septum"/>
    <property type="evidence" value="ECO:0007669"/>
    <property type="project" value="TreeGrafter"/>
</dbReference>